<evidence type="ECO:0000313" key="1">
    <source>
        <dbReference type="EMBL" id="KAG2483255.1"/>
    </source>
</evidence>
<keyword evidence="2" id="KW-1185">Reference proteome</keyword>
<comment type="caution">
    <text evidence="1">The sequence shown here is derived from an EMBL/GenBank/DDBJ whole genome shotgun (WGS) entry which is preliminary data.</text>
</comment>
<dbReference type="EMBL" id="JAEHOE010000183">
    <property type="protein sequence ID" value="KAG2483255.1"/>
    <property type="molecule type" value="Genomic_DNA"/>
</dbReference>
<gene>
    <name evidence="1" type="ORF">HYH03_017853</name>
</gene>
<dbReference type="AlphaFoldDB" id="A0A835XH55"/>
<accession>A0A835XH55</accession>
<protein>
    <submittedName>
        <fullName evidence="1">Uncharacterized protein</fullName>
    </submittedName>
</protein>
<proteinExistence type="predicted"/>
<evidence type="ECO:0000313" key="2">
    <source>
        <dbReference type="Proteomes" id="UP000612055"/>
    </source>
</evidence>
<sequence length="224" mass="23567">MDEIVAALAGMTAARELEISALSNYAKPFTPAEARELLDAVPPSLTSLRLCGIGTEPSDLFFRYSGGLFDTVFSNASGPYSEVASFLAIVVLPSRALGPRLSLLTLFGLDVEALAPDPGPAAGLLARCAKVELHTLRLAAGGSAAAALMLISKLGLPQSVEWTGPVCFPPLALSSYNAAPCRPLWRWRQRPGDWRQRPAAAVAGRAVEMGAAVPCSRSFTSITN</sequence>
<organism evidence="1 2">
    <name type="scientific">Edaphochlamys debaryana</name>
    <dbReference type="NCBI Taxonomy" id="47281"/>
    <lineage>
        <taxon>Eukaryota</taxon>
        <taxon>Viridiplantae</taxon>
        <taxon>Chlorophyta</taxon>
        <taxon>core chlorophytes</taxon>
        <taxon>Chlorophyceae</taxon>
        <taxon>CS clade</taxon>
        <taxon>Chlamydomonadales</taxon>
        <taxon>Chlamydomonadales incertae sedis</taxon>
        <taxon>Edaphochlamys</taxon>
    </lineage>
</organism>
<dbReference type="Proteomes" id="UP000612055">
    <property type="component" value="Unassembled WGS sequence"/>
</dbReference>
<reference evidence="1" key="1">
    <citation type="journal article" date="2020" name="bioRxiv">
        <title>Comparative genomics of Chlamydomonas.</title>
        <authorList>
            <person name="Craig R.J."/>
            <person name="Hasan A.R."/>
            <person name="Ness R.W."/>
            <person name="Keightley P.D."/>
        </authorList>
    </citation>
    <scope>NUCLEOTIDE SEQUENCE</scope>
    <source>
        <strain evidence="1">CCAP 11/70</strain>
    </source>
</reference>
<name>A0A835XH55_9CHLO</name>